<dbReference type="InterPro" id="IPR056519">
    <property type="entry name" value="KANSL3_1st"/>
</dbReference>
<comment type="caution">
    <text evidence="4">The sequence shown here is derived from an EMBL/GenBank/DDBJ whole genome shotgun (WGS) entry which is preliminary data.</text>
</comment>
<dbReference type="PANTHER" id="PTHR13136:SF16">
    <property type="entry name" value="KAT8 REGULATORY NSL COMPLEX SUBUNIT 3"/>
    <property type="match status" value="1"/>
</dbReference>
<dbReference type="InterPro" id="IPR029058">
    <property type="entry name" value="AB_hydrolase_fold"/>
</dbReference>
<feature type="region of interest" description="Disordered" evidence="1">
    <location>
        <begin position="973"/>
        <end position="1037"/>
    </location>
</feature>
<dbReference type="GO" id="GO:0044545">
    <property type="term" value="C:NSL complex"/>
    <property type="evidence" value="ECO:0007669"/>
    <property type="project" value="TreeGrafter"/>
</dbReference>
<organism evidence="4 5">
    <name type="scientific">Patella caerulea</name>
    <name type="common">Rayed Mediterranean limpet</name>
    <dbReference type="NCBI Taxonomy" id="87958"/>
    <lineage>
        <taxon>Eukaryota</taxon>
        <taxon>Metazoa</taxon>
        <taxon>Spiralia</taxon>
        <taxon>Lophotrochozoa</taxon>
        <taxon>Mollusca</taxon>
        <taxon>Gastropoda</taxon>
        <taxon>Patellogastropoda</taxon>
        <taxon>Patelloidea</taxon>
        <taxon>Patellidae</taxon>
        <taxon>Patella</taxon>
    </lineage>
</organism>
<dbReference type="Pfam" id="PF20408">
    <property type="entry name" value="Abhydrolase_11"/>
    <property type="match status" value="1"/>
</dbReference>
<reference evidence="4 5" key="1">
    <citation type="submission" date="2024-01" db="EMBL/GenBank/DDBJ databases">
        <title>The genome of the rayed Mediterranean limpet Patella caerulea (Linnaeus, 1758).</title>
        <authorList>
            <person name="Anh-Thu Weber A."/>
            <person name="Halstead-Nussloch G."/>
        </authorList>
    </citation>
    <scope>NUCLEOTIDE SEQUENCE [LARGE SCALE GENOMIC DNA]</scope>
    <source>
        <strain evidence="4">AATW-2023a</strain>
        <tissue evidence="4">Whole specimen</tissue>
    </source>
</reference>
<evidence type="ECO:0000313" key="5">
    <source>
        <dbReference type="Proteomes" id="UP001347796"/>
    </source>
</evidence>
<accession>A0AAN8JIS4</accession>
<evidence type="ECO:0000259" key="3">
    <source>
        <dbReference type="Pfam" id="PF23154"/>
    </source>
</evidence>
<evidence type="ECO:0000259" key="2">
    <source>
        <dbReference type="Pfam" id="PF20408"/>
    </source>
</evidence>
<feature type="domain" description="KANL3/Tex30 alpha/beta hydrolase-like" evidence="2">
    <location>
        <begin position="328"/>
        <end position="454"/>
    </location>
</feature>
<gene>
    <name evidence="4" type="ORF">SNE40_012970</name>
</gene>
<keyword evidence="5" id="KW-1185">Reference proteome</keyword>
<name>A0AAN8JIS4_PATCE</name>
<dbReference type="Pfam" id="PF23154">
    <property type="entry name" value="KANSL3_1st"/>
    <property type="match status" value="1"/>
</dbReference>
<dbReference type="InterPro" id="IPR046879">
    <property type="entry name" value="KANL3/Tex30_Abhydrolase"/>
</dbReference>
<dbReference type="InterPro" id="IPR026555">
    <property type="entry name" value="NSL3/Tex30"/>
</dbReference>
<evidence type="ECO:0000313" key="4">
    <source>
        <dbReference type="EMBL" id="KAK6178157.1"/>
    </source>
</evidence>
<dbReference type="SUPFAM" id="SSF53474">
    <property type="entry name" value="alpha/beta-Hydrolases"/>
    <property type="match status" value="1"/>
</dbReference>
<dbReference type="EMBL" id="JAZGQO010000009">
    <property type="protein sequence ID" value="KAK6178157.1"/>
    <property type="molecule type" value="Genomic_DNA"/>
</dbReference>
<feature type="compositionally biased region" description="Low complexity" evidence="1">
    <location>
        <begin position="985"/>
        <end position="1024"/>
    </location>
</feature>
<feature type="compositionally biased region" description="Basic and acidic residues" evidence="1">
    <location>
        <begin position="936"/>
        <end position="946"/>
    </location>
</feature>
<dbReference type="AlphaFoldDB" id="A0AAN8JIS4"/>
<evidence type="ECO:0000256" key="1">
    <source>
        <dbReference type="SAM" id="MobiDB-lite"/>
    </source>
</evidence>
<evidence type="ECO:0008006" key="6">
    <source>
        <dbReference type="Google" id="ProtNLM"/>
    </source>
</evidence>
<dbReference type="Proteomes" id="UP001347796">
    <property type="component" value="Unassembled WGS sequence"/>
</dbReference>
<sequence>MDDITDQKPMTSVLLGGNLSQSYYVSPDQKEFNIVMLDHCYSKPWGAHPDASNAQPMRTLYMAKFPRNPSPANTVSQYEEIIDVVGTESPPVSVDLTKARGLMSECERHVNFARREECPDDWEENISRTGWTMQQNRLFTKVMKSLQADRQARLTFEGVQNEPIMRRNSIDKTAKRIRQALASFGWDMKLAHWLHNFLVHNLSLQLLAAYLDVLQTLKSKIPELIDRMISDSGSSMSQVEADGLNLLLKRPWDPVQSVILQEKLKKLPGSPLLLLAPSGPTSTSSPQSKRMKLWQSQLSSLGKVIPVTMHTPSGGSGVSITQCLEHMIGAVKAKVLELKNHFPNKPIVLIGWNVGASVACQVASTELVSAVVCLGFPFTGVNGSRGDIEDSLLDTKIPTYFVVGQNANTCVLDDLDYLRERMRAETGLLVIGGADDQLRMSRAKKKQEGVTQAILDRKITENMCEFLGNILTRSSTLIEPVEMPETEQKRKYKRRKGVDDYMTSANFLNEADYTAKSKIQKGKIGTLTYSGIDSLTDAMFRPSGFTSYKLQYRKPSPTKKRPASTQLTNMPKKRMTLTARLASVKSPVPSMQPSQLVPGATELSGLLQKMKGTEDLDQDSTKSHIVTSSPVLSGTNSLSKILSAAALKASESSSPSFSTLGNSTLLASAIKSHNIPEESQISPGYKSMTLKQGTSGQHQILVRTGNNSPISIPLSMAQKLVSGSSLVHITTATTGTSQIHQLLSKMSRSQANVNPVSASSTVSSSNSVLLSTSSSIPTSVLTSSSQSVMSSVSTSTIDESSSDSVSGRLMVSKQSAESPQVQAIQKLQFHDFPLTTASFTRNFSNSGAIVTQAKILSNKIDIGKLSMADITRLTVPANRSLINRSPVTVTIPKMTASPRVIPSSPVGMTTASSLTISSTKPVVMTVKPESNQASGETKKSDEMSGVRELVKIPPAIPPTVSVESVKPVNIEPEPATVLQVEDPGQSRSATPSSSTSSSGCQTSDQTMNDVQPSSSPSTPTISSTRTRRIKTPKQYDA</sequence>
<dbReference type="GO" id="GO:0045944">
    <property type="term" value="P:positive regulation of transcription by RNA polymerase II"/>
    <property type="evidence" value="ECO:0007669"/>
    <property type="project" value="TreeGrafter"/>
</dbReference>
<dbReference type="PANTHER" id="PTHR13136">
    <property type="entry name" value="TESTIS DEVELOPMENT PROTEIN PRTD"/>
    <property type="match status" value="1"/>
</dbReference>
<dbReference type="Gene3D" id="3.40.50.1820">
    <property type="entry name" value="alpha/beta hydrolase"/>
    <property type="match status" value="1"/>
</dbReference>
<feature type="domain" description="KANSL3 helical" evidence="3">
    <location>
        <begin position="134"/>
        <end position="232"/>
    </location>
</feature>
<protein>
    <recommendedName>
        <fullName evidence="6">KAT8 regulatory NSL complex subunit 3</fullName>
    </recommendedName>
</protein>
<proteinExistence type="predicted"/>
<feature type="region of interest" description="Disordered" evidence="1">
    <location>
        <begin position="927"/>
        <end position="946"/>
    </location>
</feature>